<dbReference type="Proteomes" id="UP000784294">
    <property type="component" value="Unassembled WGS sequence"/>
</dbReference>
<reference evidence="2" key="1">
    <citation type="submission" date="2018-11" db="EMBL/GenBank/DDBJ databases">
        <authorList>
            <consortium name="Pathogen Informatics"/>
        </authorList>
    </citation>
    <scope>NUCLEOTIDE SEQUENCE</scope>
</reference>
<organism evidence="2 3">
    <name type="scientific">Protopolystoma xenopodis</name>
    <dbReference type="NCBI Taxonomy" id="117903"/>
    <lineage>
        <taxon>Eukaryota</taxon>
        <taxon>Metazoa</taxon>
        <taxon>Spiralia</taxon>
        <taxon>Lophotrochozoa</taxon>
        <taxon>Platyhelminthes</taxon>
        <taxon>Monogenea</taxon>
        <taxon>Polyopisthocotylea</taxon>
        <taxon>Polystomatidea</taxon>
        <taxon>Polystomatidae</taxon>
        <taxon>Protopolystoma</taxon>
    </lineage>
</organism>
<feature type="compositionally biased region" description="Polar residues" evidence="1">
    <location>
        <begin position="1"/>
        <end position="11"/>
    </location>
</feature>
<feature type="non-terminal residue" evidence="2">
    <location>
        <position position="1"/>
    </location>
</feature>
<evidence type="ECO:0000256" key="1">
    <source>
        <dbReference type="SAM" id="MobiDB-lite"/>
    </source>
</evidence>
<accession>A0A3S5FDN6</accession>
<gene>
    <name evidence="2" type="ORF">PXEA_LOCUS13424</name>
</gene>
<sequence length="285" mass="32220">TSTGCFTQSGLESRHEIKTGDQPREQAQASFRIETGWGGRIQDPMEGNHYFGVTKCELLLPTRCCRLRCRLCLQMVAVVTWSKRRRVGPIQRSWSETRQTLSAESCRVGWFPKPAGPQFSDVKAALSKATSAEQIELASAPLYAKQSSPSGKLVQVRVCLRAFKPVCTSVYLYITSKSNSCACAYVCRRGRLHLQAPKRLMLDLIAPVLNLAHSQKWASLSIGHLKRWLRQFARLPFALASSPRDRRIYRPLTNPRRTHPLTDSPTKKLASRRKLTDEPTNRLKN</sequence>
<name>A0A3S5FDN6_9PLAT</name>
<proteinExistence type="predicted"/>
<dbReference type="AlphaFoldDB" id="A0A3S5FDN6"/>
<feature type="compositionally biased region" description="Basic and acidic residues" evidence="1">
    <location>
        <begin position="274"/>
        <end position="285"/>
    </location>
</feature>
<keyword evidence="3" id="KW-1185">Reference proteome</keyword>
<comment type="caution">
    <text evidence="2">The sequence shown here is derived from an EMBL/GenBank/DDBJ whole genome shotgun (WGS) entry which is preliminary data.</text>
</comment>
<feature type="region of interest" description="Disordered" evidence="1">
    <location>
        <begin position="250"/>
        <end position="285"/>
    </location>
</feature>
<evidence type="ECO:0000313" key="2">
    <source>
        <dbReference type="EMBL" id="VEL19984.1"/>
    </source>
</evidence>
<dbReference type="EMBL" id="CAAALY010044194">
    <property type="protein sequence ID" value="VEL19984.1"/>
    <property type="molecule type" value="Genomic_DNA"/>
</dbReference>
<evidence type="ECO:0000313" key="3">
    <source>
        <dbReference type="Proteomes" id="UP000784294"/>
    </source>
</evidence>
<feature type="compositionally biased region" description="Basic and acidic residues" evidence="1">
    <location>
        <begin position="12"/>
        <end position="24"/>
    </location>
</feature>
<protein>
    <submittedName>
        <fullName evidence="2">Uncharacterized protein</fullName>
    </submittedName>
</protein>
<feature type="region of interest" description="Disordered" evidence="1">
    <location>
        <begin position="1"/>
        <end position="25"/>
    </location>
</feature>